<dbReference type="GO" id="GO:0006508">
    <property type="term" value="P:proteolysis"/>
    <property type="evidence" value="ECO:0007669"/>
    <property type="project" value="UniProtKB-KW"/>
</dbReference>
<gene>
    <name evidence="10" type="ordered locus">AZC_4516</name>
</gene>
<reference evidence="10 11" key="5">
    <citation type="journal article" date="2010" name="Appl. Environ. Microbiol.">
        <title>phrR-like gene praR of Azorhizobium caulinodans ORS571 is essential for symbiosis with Sesbania rostrata and is involved in expression of reb genes.</title>
        <authorList>
            <person name="Akiba N."/>
            <person name="Aono T."/>
            <person name="Toyazaki H."/>
            <person name="Sato S."/>
            <person name="Oyaizu H."/>
        </authorList>
    </citation>
    <scope>NUCLEOTIDE SEQUENCE [LARGE SCALE GENOMIC DNA]</scope>
    <source>
        <strain evidence="11">ATCC 43989 / DSM 5975 / JCM 20966 / LMG 6465 / NBRC 14845 / NCIMB 13405 / ORS 571</strain>
    </source>
</reference>
<dbReference type="InterPro" id="IPR011055">
    <property type="entry name" value="Dup_hybrid_motif"/>
</dbReference>
<evidence type="ECO:0000256" key="3">
    <source>
        <dbReference type="ARBA" id="ARBA00022723"/>
    </source>
</evidence>
<dbReference type="GO" id="GO:0004222">
    <property type="term" value="F:metalloendopeptidase activity"/>
    <property type="evidence" value="ECO:0007669"/>
    <property type="project" value="TreeGrafter"/>
</dbReference>
<feature type="region of interest" description="Disordered" evidence="7">
    <location>
        <begin position="205"/>
        <end position="259"/>
    </location>
</feature>
<evidence type="ECO:0000256" key="7">
    <source>
        <dbReference type="SAM" id="MobiDB-lite"/>
    </source>
</evidence>
<name>A8HYZ1_AZOC5</name>
<dbReference type="STRING" id="438753.AZC_4516"/>
<feature type="compositionally biased region" description="Pro residues" evidence="7">
    <location>
        <begin position="138"/>
        <end position="148"/>
    </location>
</feature>
<keyword evidence="6" id="KW-0482">Metalloprotease</keyword>
<dbReference type="KEGG" id="azc:AZC_4516"/>
<dbReference type="RefSeq" id="WP_012173035.1">
    <property type="nucleotide sequence ID" value="NC_009937.1"/>
</dbReference>
<protein>
    <submittedName>
        <fullName evidence="10">Putative peptidase M23B protein</fullName>
    </submittedName>
</protein>
<dbReference type="Gene3D" id="3.10.450.350">
    <property type="match status" value="1"/>
</dbReference>
<feature type="region of interest" description="Disordered" evidence="7">
    <location>
        <begin position="134"/>
        <end position="172"/>
    </location>
</feature>
<evidence type="ECO:0000256" key="1">
    <source>
        <dbReference type="ARBA" id="ARBA00001947"/>
    </source>
</evidence>
<feature type="compositionally biased region" description="Pro residues" evidence="7">
    <location>
        <begin position="209"/>
        <end position="230"/>
    </location>
</feature>
<dbReference type="InterPro" id="IPR050570">
    <property type="entry name" value="Cell_wall_metabolism_enzyme"/>
</dbReference>
<keyword evidence="2" id="KW-0645">Protease</keyword>
<evidence type="ECO:0000313" key="10">
    <source>
        <dbReference type="EMBL" id="BAF90514.1"/>
    </source>
</evidence>
<evidence type="ECO:0000313" key="11">
    <source>
        <dbReference type="Proteomes" id="UP000000270"/>
    </source>
</evidence>
<reference evidence="11" key="2">
    <citation type="submission" date="2007-04" db="EMBL/GenBank/DDBJ databases">
        <title>Complete genome sequence of the nitrogen-fixing bacterium Azorhizobium caulinodans ORS571.</title>
        <authorList>
            <person name="Lee K.B."/>
            <person name="Backer P.D."/>
            <person name="Aono T."/>
            <person name="Liu C.T."/>
            <person name="Suzuki S."/>
            <person name="Suzuki T."/>
            <person name="Kaneko T."/>
            <person name="Yamada M."/>
            <person name="Tabata S."/>
            <person name="Kupfer D.M."/>
            <person name="Najar F.Z."/>
            <person name="Wiley G.B."/>
            <person name="Roe B."/>
            <person name="Binnewies T."/>
            <person name="Ussery D."/>
            <person name="Vereecke D."/>
            <person name="Gevers D."/>
            <person name="Holsters M."/>
            <person name="Oyaizu H."/>
        </authorList>
    </citation>
    <scope>NUCLEOTIDE SEQUENCE [LARGE SCALE GENOMIC DNA]</scope>
    <source>
        <strain evidence="11">ATCC 43989 / DSM 5975 / JCM 20966 / LMG 6465 / NBRC 14845 / NCIMB 13405 / ORS 571</strain>
    </source>
</reference>
<dbReference type="GO" id="GO:0046872">
    <property type="term" value="F:metal ion binding"/>
    <property type="evidence" value="ECO:0007669"/>
    <property type="project" value="UniProtKB-KW"/>
</dbReference>
<organism evidence="10 11">
    <name type="scientific">Azorhizobium caulinodans (strain ATCC 43989 / DSM 5975 / JCM 20966 / LMG 6465 / NBRC 14845 / NCIMB 13405 / ORS 571)</name>
    <dbReference type="NCBI Taxonomy" id="438753"/>
    <lineage>
        <taxon>Bacteria</taxon>
        <taxon>Pseudomonadati</taxon>
        <taxon>Pseudomonadota</taxon>
        <taxon>Alphaproteobacteria</taxon>
        <taxon>Hyphomicrobiales</taxon>
        <taxon>Xanthobacteraceae</taxon>
        <taxon>Azorhizobium</taxon>
    </lineage>
</organism>
<reference evidence="10 11" key="4">
    <citation type="journal article" date="2009" name="Appl. Environ. Microbiol.">
        <title>Comparative genome-wide transcriptional profiling of Azorhizobium caulinodans ORS571 grown under free-living and symbiotic conditions.</title>
        <authorList>
            <person name="Tsukada S."/>
            <person name="Aono T."/>
            <person name="Akiba N."/>
            <person name="Lee KB."/>
            <person name="Liu CT."/>
            <person name="Toyazaki H."/>
            <person name="Oyaizu H."/>
        </authorList>
    </citation>
    <scope>NUCLEOTIDE SEQUENCE [LARGE SCALE GENOMIC DNA]</scope>
    <source>
        <strain evidence="11">ATCC 43989 / DSM 5975 / JCM 20966 / LMG 6465 / NBRC 14845 / NCIMB 13405 / ORS 571</strain>
    </source>
</reference>
<keyword evidence="3" id="KW-0479">Metal-binding</keyword>
<reference evidence="10 11" key="6">
    <citation type="journal article" date="2011" name="Appl. Environ. Microbiol.">
        <title>Involvement of the azorhizobial chromosome partition gene (parA) in the onset of bacteroid differentiation during Sesbania rostrata stem nodule development.</title>
        <authorList>
            <person name="Liu CT."/>
            <person name="Lee KB."/>
            <person name="Wang YS."/>
            <person name="Peng MH."/>
            <person name="Lee KT."/>
            <person name="Suzuki S."/>
            <person name="Suzuki T."/>
            <person name="Oyaizu H."/>
        </authorList>
    </citation>
    <scope>NUCLEOTIDE SEQUENCE [LARGE SCALE GENOMIC DNA]</scope>
    <source>
        <strain evidence="11">ATCC 43989 / DSM 5975 / JCM 20966 / LMG 6465 / NBRC 14845 / NCIMB 13405 / ORS 571</strain>
    </source>
</reference>
<keyword evidence="4" id="KW-0378">Hydrolase</keyword>
<reference evidence="10 11" key="1">
    <citation type="journal article" date="2007" name="Appl. Environ. Microbiol.">
        <title>Rhizobial factors required for stem nodule maturation and maintenance in Sesbania rostrata-Azorhizobium caulinodans ORS571 symbiosis.</title>
        <authorList>
            <person name="Suzuki S."/>
            <person name="Aono T."/>
            <person name="Lee KB."/>
            <person name="Suzuki T."/>
            <person name="Liu CT."/>
            <person name="Miwa H."/>
            <person name="Wakao S."/>
            <person name="Iki T."/>
            <person name="Oyaizu H."/>
        </authorList>
    </citation>
    <scope>NUCLEOTIDE SEQUENCE [LARGE SCALE GENOMIC DNA]</scope>
    <source>
        <strain evidence="11">ATCC 43989 / DSM 5975 / JCM 20966 / LMG 6465 / NBRC 14845 / NCIMB 13405 / ORS 571</strain>
    </source>
</reference>
<accession>A8HYZ1</accession>
<dbReference type="CDD" id="cd12797">
    <property type="entry name" value="M23_peptidase"/>
    <property type="match status" value="1"/>
</dbReference>
<comment type="cofactor">
    <cofactor evidence="1">
        <name>Zn(2+)</name>
        <dbReference type="ChEBI" id="CHEBI:29105"/>
    </cofactor>
</comment>
<evidence type="ECO:0000259" key="9">
    <source>
        <dbReference type="Pfam" id="PF01551"/>
    </source>
</evidence>
<dbReference type="SUPFAM" id="SSF51261">
    <property type="entry name" value="Duplicated hybrid motif"/>
    <property type="match status" value="1"/>
</dbReference>
<dbReference type="Pfam" id="PF01551">
    <property type="entry name" value="Peptidase_M23"/>
    <property type="match status" value="1"/>
</dbReference>
<feature type="transmembrane region" description="Helical" evidence="8">
    <location>
        <begin position="41"/>
        <end position="64"/>
    </location>
</feature>
<dbReference type="Gene3D" id="2.70.70.10">
    <property type="entry name" value="Glucose Permease (Domain IIA)"/>
    <property type="match status" value="1"/>
</dbReference>
<keyword evidence="8" id="KW-1133">Transmembrane helix</keyword>
<keyword evidence="8" id="KW-0472">Membrane</keyword>
<feature type="domain" description="M23ase beta-sheet core" evidence="9">
    <location>
        <begin position="533"/>
        <end position="630"/>
    </location>
</feature>
<evidence type="ECO:0000256" key="6">
    <source>
        <dbReference type="ARBA" id="ARBA00023049"/>
    </source>
</evidence>
<keyword evidence="5" id="KW-0862">Zinc</keyword>
<dbReference type="eggNOG" id="COG0739">
    <property type="taxonomic scope" value="Bacteria"/>
</dbReference>
<dbReference type="HOGENOM" id="CLU_026846_2_0_5"/>
<proteinExistence type="predicted"/>
<evidence type="ECO:0000256" key="4">
    <source>
        <dbReference type="ARBA" id="ARBA00022801"/>
    </source>
</evidence>
<evidence type="ECO:0000256" key="2">
    <source>
        <dbReference type="ARBA" id="ARBA00022670"/>
    </source>
</evidence>
<dbReference type="InterPro" id="IPR016047">
    <property type="entry name" value="M23ase_b-sheet_dom"/>
</dbReference>
<dbReference type="EMBL" id="AP009384">
    <property type="protein sequence ID" value="BAF90514.1"/>
    <property type="molecule type" value="Genomic_DNA"/>
</dbReference>
<dbReference type="PANTHER" id="PTHR21666:SF288">
    <property type="entry name" value="CELL DIVISION PROTEIN YTFB"/>
    <property type="match status" value="1"/>
</dbReference>
<dbReference type="Proteomes" id="UP000000270">
    <property type="component" value="Chromosome"/>
</dbReference>
<reference evidence="10 11" key="3">
    <citation type="journal article" date="2008" name="BMC Genomics">
        <title>The genome of the versatile nitrogen fixer Azorhizobium caulinodans ORS571.</title>
        <authorList>
            <person name="Lee KB."/>
            <person name="Backer P.D."/>
            <person name="Aono T."/>
            <person name="Liu CT."/>
            <person name="Suzuki S."/>
            <person name="Suzuki T."/>
            <person name="Kaneko T."/>
            <person name="Yamada M."/>
            <person name="Tabata S."/>
            <person name="Kupfer D.M."/>
            <person name="Najar F.Z."/>
            <person name="Wiley G.B."/>
            <person name="Roe B."/>
            <person name="Binnewies T.T."/>
            <person name="Ussery D.W."/>
            <person name="D'Haeze W."/>
            <person name="Herder J.D."/>
            <person name="Gevers D."/>
            <person name="Vereecke D."/>
            <person name="Holsters M."/>
            <person name="Oyaizu H."/>
        </authorList>
    </citation>
    <scope>NUCLEOTIDE SEQUENCE [LARGE SCALE GENOMIC DNA]</scope>
    <source>
        <strain evidence="11">ATCC 43989 / DSM 5975 / JCM 20966 / LMG 6465 / NBRC 14845 / NCIMB 13405 / ORS 571</strain>
    </source>
</reference>
<feature type="compositionally biased region" description="Pro residues" evidence="7">
    <location>
        <begin position="240"/>
        <end position="257"/>
    </location>
</feature>
<evidence type="ECO:0000256" key="5">
    <source>
        <dbReference type="ARBA" id="ARBA00022833"/>
    </source>
</evidence>
<dbReference type="PANTHER" id="PTHR21666">
    <property type="entry name" value="PEPTIDASE-RELATED"/>
    <property type="match status" value="1"/>
</dbReference>
<sequence>MTAAVFLKADLSYEAPPLGLDGAEHGEAGSRPARARFNRRWLSATGLMGGVALALMCGALFASITRDSRHVVRPVLAGRRSGVEKPRGDRLHTQQARADASALKREVKVEQLTASGMHAFVHVATKLATVVAAAADQPPAPRPRPPLPAEDGELPDAGADVPPPMAANMSAHAVASARRAGLKAAHSRVAEAQAAAAAALEAMARHPNTAPPPPPTALGFAPPPPPPSHLPPEILTGASVPPPPTPAPPPQEGPPAPSLAMFEDDLTAIGEPVNVSVLAKHPHEPATVDRVLVAKPGDAPEDMLRAAGLDSEDAQVLATALRKAAMAGKPAFAGGEELVLSEPKGEESARPPRPIKASLARAGKPVARLVATDAGAYVPMPDAPPVTPTALADGEVDPSLIDGLSIRDGLYKLADAHVVDEGMVEAILRLAEHDVDLDAPLGAEDSIDLVYGPPDRNDNRPEAFQQDIAFVRLKADGKERRYYRFRTADDGATDYYDSDGHSVTKMLLRKPFAAGRLNDGFGWRIHPILHDRRFHNGVDYTGPAGSPIVAAGAGVVEKIDYEWGYGKYVRVRHDGGYETTYAHVEGFPSGLKVGQRVRQGQVIAYVGSTGLSTGPHLYYELRINGHYADPTRVKLAGGRILQGDLADAFRKERARMDALAAAVPTPAP</sequence>
<keyword evidence="8" id="KW-0812">Transmembrane</keyword>
<dbReference type="AlphaFoldDB" id="A8HYZ1"/>
<keyword evidence="11" id="KW-1185">Reference proteome</keyword>
<evidence type="ECO:0000256" key="8">
    <source>
        <dbReference type="SAM" id="Phobius"/>
    </source>
</evidence>